<dbReference type="Proteomes" id="UP001187192">
    <property type="component" value="Unassembled WGS sequence"/>
</dbReference>
<protein>
    <submittedName>
        <fullName evidence="1">Uncharacterized protein</fullName>
    </submittedName>
</protein>
<comment type="caution">
    <text evidence="1">The sequence shown here is derived from an EMBL/GenBank/DDBJ whole genome shotgun (WGS) entry which is preliminary data.</text>
</comment>
<accession>A0AA88DJZ7</accession>
<name>A0AA88DJZ7_FICCA</name>
<keyword evidence="2" id="KW-1185">Reference proteome</keyword>
<evidence type="ECO:0000313" key="2">
    <source>
        <dbReference type="Proteomes" id="UP001187192"/>
    </source>
</evidence>
<organism evidence="1 2">
    <name type="scientific">Ficus carica</name>
    <name type="common">Common fig</name>
    <dbReference type="NCBI Taxonomy" id="3494"/>
    <lineage>
        <taxon>Eukaryota</taxon>
        <taxon>Viridiplantae</taxon>
        <taxon>Streptophyta</taxon>
        <taxon>Embryophyta</taxon>
        <taxon>Tracheophyta</taxon>
        <taxon>Spermatophyta</taxon>
        <taxon>Magnoliopsida</taxon>
        <taxon>eudicotyledons</taxon>
        <taxon>Gunneridae</taxon>
        <taxon>Pentapetalae</taxon>
        <taxon>rosids</taxon>
        <taxon>fabids</taxon>
        <taxon>Rosales</taxon>
        <taxon>Moraceae</taxon>
        <taxon>Ficeae</taxon>
        <taxon>Ficus</taxon>
    </lineage>
</organism>
<proteinExistence type="predicted"/>
<evidence type="ECO:0000313" key="1">
    <source>
        <dbReference type="EMBL" id="GMN53274.1"/>
    </source>
</evidence>
<dbReference type="AlphaFoldDB" id="A0AA88DJZ7"/>
<gene>
    <name evidence="1" type="ORF">TIFTF001_022413</name>
</gene>
<dbReference type="EMBL" id="BTGU01000045">
    <property type="protein sequence ID" value="GMN53274.1"/>
    <property type="molecule type" value="Genomic_DNA"/>
</dbReference>
<sequence>MLFNVYDGELAVCKNCGNDANARPLGSLSRQWQASSNDCLADLQWQAPSNKHRSIRLIKSKD</sequence>
<reference evidence="1" key="1">
    <citation type="submission" date="2023-07" db="EMBL/GenBank/DDBJ databases">
        <title>draft genome sequence of fig (Ficus carica).</title>
        <authorList>
            <person name="Takahashi T."/>
            <person name="Nishimura K."/>
        </authorList>
    </citation>
    <scope>NUCLEOTIDE SEQUENCE</scope>
</reference>